<evidence type="ECO:0000313" key="3">
    <source>
        <dbReference type="Proteomes" id="UP001157034"/>
    </source>
</evidence>
<feature type="transmembrane region" description="Helical" evidence="1">
    <location>
        <begin position="6"/>
        <end position="27"/>
    </location>
</feature>
<dbReference type="Pfam" id="PF14017">
    <property type="entry name" value="DUF4233"/>
    <property type="match status" value="1"/>
</dbReference>
<name>A0ABQ6K779_9MICO</name>
<reference evidence="3" key="1">
    <citation type="journal article" date="2019" name="Int. J. Syst. Evol. Microbiol.">
        <title>The Global Catalogue of Microorganisms (GCM) 10K type strain sequencing project: providing services to taxonomists for standard genome sequencing and annotation.</title>
        <authorList>
            <consortium name="The Broad Institute Genomics Platform"/>
            <consortium name="The Broad Institute Genome Sequencing Center for Infectious Disease"/>
            <person name="Wu L."/>
            <person name="Ma J."/>
        </authorList>
    </citation>
    <scope>NUCLEOTIDE SEQUENCE [LARGE SCALE GENOMIC DNA]</scope>
    <source>
        <strain evidence="3">NBRC 108894</strain>
    </source>
</reference>
<protein>
    <recommendedName>
        <fullName evidence="4">DUF4233 domain-containing protein</fullName>
    </recommendedName>
</protein>
<feature type="transmembrane region" description="Helical" evidence="1">
    <location>
        <begin position="34"/>
        <end position="55"/>
    </location>
</feature>
<dbReference type="InterPro" id="IPR025327">
    <property type="entry name" value="DUF4233"/>
</dbReference>
<evidence type="ECO:0000313" key="2">
    <source>
        <dbReference type="EMBL" id="GMA96508.1"/>
    </source>
</evidence>
<gene>
    <name evidence="2" type="ORF">GCM10025881_33320</name>
</gene>
<feature type="transmembrane region" description="Helical" evidence="1">
    <location>
        <begin position="67"/>
        <end position="95"/>
    </location>
</feature>
<comment type="caution">
    <text evidence="2">The sequence shown here is derived from an EMBL/GenBank/DDBJ whole genome shotgun (WGS) entry which is preliminary data.</text>
</comment>
<accession>A0ABQ6K779</accession>
<keyword evidence="1" id="KW-1133">Transmembrane helix</keyword>
<keyword evidence="3" id="KW-1185">Reference proteome</keyword>
<keyword evidence="1" id="KW-0472">Membrane</keyword>
<keyword evidence="1" id="KW-0812">Transmembrane</keyword>
<evidence type="ECO:0008006" key="4">
    <source>
        <dbReference type="Google" id="ProtNLM"/>
    </source>
</evidence>
<dbReference type="EMBL" id="BSVB01000001">
    <property type="protein sequence ID" value="GMA96508.1"/>
    <property type="molecule type" value="Genomic_DNA"/>
</dbReference>
<evidence type="ECO:0000256" key="1">
    <source>
        <dbReference type="SAM" id="Phobius"/>
    </source>
</evidence>
<dbReference type="Proteomes" id="UP001157034">
    <property type="component" value="Unassembled WGS sequence"/>
</dbReference>
<organism evidence="2 3">
    <name type="scientific">Pseudolysinimonas kribbensis</name>
    <dbReference type="NCBI Taxonomy" id="433641"/>
    <lineage>
        <taxon>Bacteria</taxon>
        <taxon>Bacillati</taxon>
        <taxon>Actinomycetota</taxon>
        <taxon>Actinomycetes</taxon>
        <taxon>Micrococcales</taxon>
        <taxon>Microbacteriaceae</taxon>
        <taxon>Pseudolysinimonas</taxon>
    </lineage>
</organism>
<sequence length="110" mass="11775">MRESLLSIVLGMEAAVIFFAALVVFGLHVLAPLPALLGGGIALVVLVALAGLQRWTWAVYAGAVAQLGLILLGILTPAMYVVGAVFAALWIYCFVRSRQIERRRPPAESE</sequence>
<proteinExistence type="predicted"/>